<evidence type="ECO:0000256" key="4">
    <source>
        <dbReference type="ARBA" id="ARBA00022670"/>
    </source>
</evidence>
<accession>A0A5S5AXW9</accession>
<feature type="transmembrane region" description="Helical" evidence="12">
    <location>
        <begin position="182"/>
        <end position="199"/>
    </location>
</feature>
<evidence type="ECO:0000256" key="2">
    <source>
        <dbReference type="ARBA" id="ARBA00004141"/>
    </source>
</evidence>
<keyword evidence="6" id="KW-0479">Metal-binding</keyword>
<evidence type="ECO:0000313" key="15">
    <source>
        <dbReference type="Proteomes" id="UP000322294"/>
    </source>
</evidence>
<evidence type="ECO:0000313" key="14">
    <source>
        <dbReference type="EMBL" id="TYP57606.1"/>
    </source>
</evidence>
<keyword evidence="8" id="KW-0862">Zinc</keyword>
<dbReference type="InterPro" id="IPR008915">
    <property type="entry name" value="Peptidase_M50"/>
</dbReference>
<keyword evidence="11 12" id="KW-0472">Membrane</keyword>
<evidence type="ECO:0000256" key="3">
    <source>
        <dbReference type="ARBA" id="ARBA00007931"/>
    </source>
</evidence>
<evidence type="ECO:0000256" key="8">
    <source>
        <dbReference type="ARBA" id="ARBA00022833"/>
    </source>
</evidence>
<dbReference type="GO" id="GO:0016020">
    <property type="term" value="C:membrane"/>
    <property type="evidence" value="ECO:0007669"/>
    <property type="project" value="UniProtKB-SubCell"/>
</dbReference>
<feature type="transmembrane region" description="Helical" evidence="12">
    <location>
        <begin position="12"/>
        <end position="38"/>
    </location>
</feature>
<comment type="similarity">
    <text evidence="3">Belongs to the peptidase M50B family.</text>
</comment>
<evidence type="ECO:0000256" key="6">
    <source>
        <dbReference type="ARBA" id="ARBA00022723"/>
    </source>
</evidence>
<name>A0A5S5AXW9_9FIRM</name>
<feature type="transmembrane region" description="Helical" evidence="12">
    <location>
        <begin position="83"/>
        <end position="105"/>
    </location>
</feature>
<evidence type="ECO:0000256" key="10">
    <source>
        <dbReference type="ARBA" id="ARBA00023049"/>
    </source>
</evidence>
<evidence type="ECO:0000256" key="1">
    <source>
        <dbReference type="ARBA" id="ARBA00001947"/>
    </source>
</evidence>
<feature type="transmembrane region" description="Helical" evidence="12">
    <location>
        <begin position="157"/>
        <end position="176"/>
    </location>
</feature>
<dbReference type="GO" id="GO:0008237">
    <property type="term" value="F:metallopeptidase activity"/>
    <property type="evidence" value="ECO:0007669"/>
    <property type="project" value="UniProtKB-KW"/>
</dbReference>
<dbReference type="PANTHER" id="PTHR39188:SF3">
    <property type="entry name" value="STAGE IV SPORULATION PROTEIN FB"/>
    <property type="match status" value="1"/>
</dbReference>
<comment type="subcellular location">
    <subcellularLocation>
        <location evidence="2">Membrane</location>
        <topology evidence="2">Multi-pass membrane protein</topology>
    </subcellularLocation>
</comment>
<protein>
    <submittedName>
        <fullName evidence="14">Stage IV sporulation protein FB</fullName>
    </submittedName>
</protein>
<keyword evidence="5 12" id="KW-0812">Transmembrane</keyword>
<dbReference type="PANTHER" id="PTHR39188">
    <property type="entry name" value="MEMBRANE-ASSOCIATED ZINC METALLOPROTEASE M50B"/>
    <property type="match status" value="1"/>
</dbReference>
<keyword evidence="9 12" id="KW-1133">Transmembrane helix</keyword>
<organism evidence="14 15">
    <name type="scientific">Thermosediminibacter litoriperuensis</name>
    <dbReference type="NCBI Taxonomy" id="291989"/>
    <lineage>
        <taxon>Bacteria</taxon>
        <taxon>Bacillati</taxon>
        <taxon>Bacillota</taxon>
        <taxon>Clostridia</taxon>
        <taxon>Thermosediminibacterales</taxon>
        <taxon>Thermosediminibacteraceae</taxon>
        <taxon>Thermosediminibacter</taxon>
    </lineage>
</organism>
<feature type="domain" description="Peptidase M50" evidence="13">
    <location>
        <begin position="36"/>
        <end position="104"/>
    </location>
</feature>
<dbReference type="Proteomes" id="UP000322294">
    <property type="component" value="Unassembled WGS sequence"/>
</dbReference>
<keyword evidence="15" id="KW-1185">Reference proteome</keyword>
<sequence>MAFLIWGIKVKLHFLFLMVLTAGLLAGFLVEVAAAILALAVHEASHIFVARMLGIAVEELELLPFGGRMRLKDLYYSTCEEEIMIILAGPMGNLALAAMFMSLIYQNFIPWETGYLFIKYQLALGLFNLLPALPLDGGRIFMLWLSQMVSFISAVRIAARAGKVLAFFLLALFAATAFKARYNVSFLVAGIFLFFSAAGEEKQAPMIFISHMARKRENLLKRGILPIQALVTLAGVPVKQILYRFNPQNFYLVYVLDKGWKLKKCLTETEIFDTIIDKGLDIKVEDLL</sequence>
<dbReference type="GO" id="GO:0046872">
    <property type="term" value="F:metal ion binding"/>
    <property type="evidence" value="ECO:0007669"/>
    <property type="project" value="UniProtKB-KW"/>
</dbReference>
<keyword evidence="7" id="KW-0378">Hydrolase</keyword>
<gene>
    <name evidence="14" type="ORF">LZ11_00599</name>
</gene>
<evidence type="ECO:0000256" key="9">
    <source>
        <dbReference type="ARBA" id="ARBA00022989"/>
    </source>
</evidence>
<reference evidence="14 15" key="1">
    <citation type="submission" date="2019-07" db="EMBL/GenBank/DDBJ databases">
        <title>Genomic Encyclopedia of Type Strains, Phase I: the one thousand microbial genomes (KMG-I) project.</title>
        <authorList>
            <person name="Kyrpides N."/>
        </authorList>
    </citation>
    <scope>NUCLEOTIDE SEQUENCE [LARGE SCALE GENOMIC DNA]</scope>
    <source>
        <strain evidence="14 15">DSM 16647</strain>
    </source>
</reference>
<keyword evidence="4" id="KW-0645">Protease</keyword>
<proteinExistence type="inferred from homology"/>
<dbReference type="GO" id="GO:0006508">
    <property type="term" value="P:proteolysis"/>
    <property type="evidence" value="ECO:0007669"/>
    <property type="project" value="UniProtKB-KW"/>
</dbReference>
<dbReference type="Pfam" id="PF02163">
    <property type="entry name" value="Peptidase_M50"/>
    <property type="match status" value="2"/>
</dbReference>
<dbReference type="OrthoDB" id="166377at2"/>
<comment type="caution">
    <text evidence="14">The sequence shown here is derived from an EMBL/GenBank/DDBJ whole genome shotgun (WGS) entry which is preliminary data.</text>
</comment>
<evidence type="ECO:0000256" key="11">
    <source>
        <dbReference type="ARBA" id="ARBA00023136"/>
    </source>
</evidence>
<evidence type="ECO:0000259" key="13">
    <source>
        <dbReference type="Pfam" id="PF02163"/>
    </source>
</evidence>
<feature type="domain" description="Peptidase M50" evidence="13">
    <location>
        <begin position="118"/>
        <end position="171"/>
    </location>
</feature>
<dbReference type="RefSeq" id="WP_148866412.1">
    <property type="nucleotide sequence ID" value="NZ_VNHO01000005.1"/>
</dbReference>
<comment type="cofactor">
    <cofactor evidence="1">
        <name>Zn(2+)</name>
        <dbReference type="ChEBI" id="CHEBI:29105"/>
    </cofactor>
</comment>
<dbReference type="AlphaFoldDB" id="A0A5S5AXW9"/>
<dbReference type="EMBL" id="VNHO01000005">
    <property type="protein sequence ID" value="TYP57606.1"/>
    <property type="molecule type" value="Genomic_DNA"/>
</dbReference>
<keyword evidence="10" id="KW-0482">Metalloprotease</keyword>
<evidence type="ECO:0000256" key="12">
    <source>
        <dbReference type="SAM" id="Phobius"/>
    </source>
</evidence>
<evidence type="ECO:0000256" key="7">
    <source>
        <dbReference type="ARBA" id="ARBA00022801"/>
    </source>
</evidence>
<evidence type="ECO:0000256" key="5">
    <source>
        <dbReference type="ARBA" id="ARBA00022692"/>
    </source>
</evidence>